<name>A0A8C3L4L4_CHRPC</name>
<dbReference type="CDD" id="cd23767">
    <property type="entry name" value="IQCD"/>
    <property type="match status" value="1"/>
</dbReference>
<reference evidence="14" key="1">
    <citation type="submission" date="2025-08" db="UniProtKB">
        <authorList>
            <consortium name="Ensembl"/>
        </authorList>
    </citation>
    <scope>IDENTIFICATION</scope>
</reference>
<dbReference type="Pfam" id="PF15780">
    <property type="entry name" value="ASH"/>
    <property type="match status" value="1"/>
</dbReference>
<comment type="subcellular location">
    <subcellularLocation>
        <location evidence="2">Cytoplasm</location>
    </subcellularLocation>
    <subcellularLocation>
        <location evidence="1">Nucleus</location>
    </subcellularLocation>
</comment>
<evidence type="ECO:0000256" key="3">
    <source>
        <dbReference type="ARBA" id="ARBA00022490"/>
    </source>
</evidence>
<dbReference type="GO" id="GO:0007051">
    <property type="term" value="P:spindle organization"/>
    <property type="evidence" value="ECO:0007669"/>
    <property type="project" value="TreeGrafter"/>
</dbReference>
<dbReference type="InterPro" id="IPR001715">
    <property type="entry name" value="CH_dom"/>
</dbReference>
<evidence type="ECO:0000313" key="15">
    <source>
        <dbReference type="Proteomes" id="UP000694543"/>
    </source>
</evidence>
<evidence type="ECO:0000256" key="9">
    <source>
        <dbReference type="ARBA" id="ARBA00023054"/>
    </source>
</evidence>
<evidence type="ECO:0000256" key="6">
    <source>
        <dbReference type="ARBA" id="ARBA00022737"/>
    </source>
</evidence>
<organism evidence="14 15">
    <name type="scientific">Chrysolophus pictus</name>
    <name type="common">Golden pheasant</name>
    <name type="synonym">Phasianus pictus</name>
    <dbReference type="NCBI Taxonomy" id="9089"/>
    <lineage>
        <taxon>Eukaryota</taxon>
        <taxon>Metazoa</taxon>
        <taxon>Chordata</taxon>
        <taxon>Craniata</taxon>
        <taxon>Vertebrata</taxon>
        <taxon>Euteleostomi</taxon>
        <taxon>Archelosauria</taxon>
        <taxon>Archosauria</taxon>
        <taxon>Dinosauria</taxon>
        <taxon>Saurischia</taxon>
        <taxon>Theropoda</taxon>
        <taxon>Coelurosauria</taxon>
        <taxon>Aves</taxon>
        <taxon>Neognathae</taxon>
        <taxon>Galloanserae</taxon>
        <taxon>Galliformes</taxon>
        <taxon>Phasianidae</taxon>
        <taxon>Phasianinae</taxon>
        <taxon>Chrysolophus</taxon>
    </lineage>
</organism>
<keyword evidence="4" id="KW-0597">Phosphoprotein</keyword>
<dbReference type="Gene3D" id="1.10.418.10">
    <property type="entry name" value="Calponin-like domain"/>
    <property type="match status" value="2"/>
</dbReference>
<dbReference type="FunFam" id="1.10.418.10:FF:000051">
    <property type="entry name" value="Abnormal spindle-like microcephaly-associated protein homolog"/>
    <property type="match status" value="1"/>
</dbReference>
<keyword evidence="7" id="KW-0498">Mitosis</keyword>
<dbReference type="CDD" id="cd21223">
    <property type="entry name" value="CH_ASPM_rpt1"/>
    <property type="match status" value="1"/>
</dbReference>
<dbReference type="PROSITE" id="PS50021">
    <property type="entry name" value="CH"/>
    <property type="match status" value="2"/>
</dbReference>
<evidence type="ECO:0000256" key="4">
    <source>
        <dbReference type="ARBA" id="ARBA00022553"/>
    </source>
</evidence>
<dbReference type="PROSITE" id="PS50096">
    <property type="entry name" value="IQ"/>
    <property type="match status" value="33"/>
</dbReference>
<dbReference type="SUPFAM" id="SSF47576">
    <property type="entry name" value="Calponin-homology domain, CH-domain"/>
    <property type="match status" value="1"/>
</dbReference>
<dbReference type="SMART" id="SM00033">
    <property type="entry name" value="CH"/>
    <property type="match status" value="1"/>
</dbReference>
<reference evidence="14" key="2">
    <citation type="submission" date="2025-09" db="UniProtKB">
        <authorList>
            <consortium name="Ensembl"/>
        </authorList>
    </citation>
    <scope>IDENTIFICATION</scope>
</reference>
<feature type="coiled-coil region" evidence="12">
    <location>
        <begin position="972"/>
        <end position="999"/>
    </location>
</feature>
<protein>
    <submittedName>
        <fullName evidence="14">Abnormal spindle microtubule assembly</fullName>
    </submittedName>
</protein>
<accession>A0A8C3L4L4</accession>
<dbReference type="Pfam" id="PF00612">
    <property type="entry name" value="IQ"/>
    <property type="match status" value="27"/>
</dbReference>
<dbReference type="FunFam" id="1.20.5.190:FF:000073">
    <property type="entry name" value="Abnormal spindle microtubule assembly"/>
    <property type="match status" value="1"/>
</dbReference>
<evidence type="ECO:0000256" key="7">
    <source>
        <dbReference type="ARBA" id="ARBA00022776"/>
    </source>
</evidence>
<feature type="domain" description="Calponin-homology (CH)" evidence="13">
    <location>
        <begin position="1025"/>
        <end position="1146"/>
    </location>
</feature>
<dbReference type="PANTHER" id="PTHR22706">
    <property type="entry name" value="ASSEMBLY FACTOR FOR SPINDLE MICROTUBULES"/>
    <property type="match status" value="1"/>
</dbReference>
<dbReference type="GO" id="GO:0000922">
    <property type="term" value="C:spindle pole"/>
    <property type="evidence" value="ECO:0007669"/>
    <property type="project" value="TreeGrafter"/>
</dbReference>
<dbReference type="CDD" id="cd21224">
    <property type="entry name" value="CH_ASPM_rpt2"/>
    <property type="match status" value="1"/>
</dbReference>
<sequence length="3028" mass="354572">RRVPRPEDDSDEEPAVLVLSHFSRPPYLSFGSLRVGSSRTRRLGIDNPNAERVEPCSRAAAGGGGSSQEPPPVGVRCSCELIFVYVTWTPSEEGKVRELVTFVVNGIVKHQAVLLGVAEQPLKKKKSLWDTIKKKNSSETSVSRKINKRNSKVKNVNKTFQVSQEADRLRSPLQSCENQNAMQNTTSPVNESPVGSENKLPISPIAPVLEELRTTACTPLSMRRSTTFSDIAAAVNEGLLPVMDNHNFNKSLDDHSELKSGSAYSSSGLGKPPISNDEVILNCTLSPVCTPEHSSSVPFLSTRKFLSPDTFVNDSYQVDGDIEPSVPILSPDQFVKDMQLYMQSKTPKPEAALISSTTETYVVKECAPSKWKKNGDRRTKTQVHVEHVLNEAFEVHSVDSQVLHHNKSEENHFGCPSIQEFQTRSSQIEQPKKRPVLSATVIKNKPNADERKKMEMLQPKSKKCLNSAIMTCENMVPLYTKAEISKHLPVIGPVSAGNKCPSDKVSSSTESTSLCRKRKNELSMEKNRVVGSVHVEEVERKRALTSSMDNKTHATVKPSTFKHTTRERIGINKPIAGLAQSHLTFVKPLKTVIPRHPMPFAAQNMFYDERWKEKQQRGFTWWLNFVLTPDDFSVKTNTSQVNAAALILGEENHHKTSVPKAPTKEEASLKAYTARRRLNKLRRDACRLFTTETMVKAIKKLEVEIETRRLLVRRDRHLWKDVGERQKVLNWLLSYNPLWLRIGLETVYGELITLESNSDFMGLAVFILNRLLWNPDIAAEYRHPTVPHLYREGHEEALSKFTLKKLLLLVCFLDRAKQSRLIGHDPCLFCKDAEFKTSKDILLAISRDFLSGEGDLSRHLGFLGLPVSHIQTPLDEFDFAVTNLAVDLQCGIRLVRTMELLTNDWNLSKQLRVPAISRLQKMHNVDIVLSVLKKRGIHLKDDSGASIDCRDIVDRHRERTLALLWKIVFAFQVDILLNVEQLKEEIKFLKNAHKIKMQLGALKLFSSCCRIQEDNSSSPSPQSHGENVKLLMAWVNAVCGFYNMKVENFTVCFSDGRVLCHLIHHYHPCYVPLEAVCQRPFDQTVTASVLYKELLENEKKNFQLINNAVSDLGGIPAMIHHSDMSNTIPDEKVVITYLSFLCSRLLDLRQETRAARLIQSAWRKFRLKRELKLSQERDRAARIIQKYAINFLSHRRLVKKHNAAVIIQKHWRRHLARMIFLNLKKTKWEEARSKSATVIQAYWRRYSARKSYLQLRYYVIFVQARIRMLLSVAAYKRILWATVTIQNHLRASKLAKEHRQRYEILRSSALTIQSAFRKWRKHKIQEKIRAALVLQRYFRKWQSSKLAKRKRAALVIQSWYRMHRDMKQYLRIKRSIIKIQAWYRCQRARRIYQEYRAQIVTIQQYYRAYKLGKSERENFLQKRAAVLVLQAAFRAKKARILCRQTKAACVVQSLWRMRQAKLRFLLLKKSVILLQSHVRKYQQAKRYKEMKNAASVIQAWYRARITSKKAAFSFQRMRLAAIVLQSAYRGRKARKEAHILRSVVKIQSSFRAYVIRKRFKDLRNATVKIQACVKMRQARRYYCALREATLYVQQRYRSRRYALQLKEDYRKLKGACIRIQAAVRGYLVRKQIKRWRETAVFLQAQYRMKRTRARYLIMYSAAVVIQKHYRAHHKQLCQRQEFLQAKKAAVCIQAAYRGYKARKKVKFEYRAAVKIQTAFRAHATRKKYQAMIQASVVIQRWYRTCKTSNRQRLTFLKTRAAVLTLQAAFRGYQVRKQIRRQRAAATAIQSAFRKFMALKTFRLMNHAALTIQRRYRASVISRKQRQEYVELRNCVVRLQAIWRGKAVRKKIQKRHSLATIIQSYYRMHVNRLKFKKLRRSTLVIQRYFRAYCMRKKQRALYLKTKAAVLVLQSAYRGMTVRKQLRELSKAATTIQAAFKSYLVKKDYVRLRSAAVVIQRRYRAVIHTKWQRQKYLSLKTAAIKMQAIYRGVKVRRQIHSMHRAAIRIQAMFKMHRINIRYQAIRMAAIIIQRQYRAFCLGRVQRKKYLELKKSSVVLQAAFRGRKVRQDLKMMHQSAALIQSYYRARKQQRDFRNLLLATRQIQQWYRACKERNRQVHNYMTVRSATLCLQAAFRGMKTRRLLRTMNQSAELIQRRFRTFLQRKRFISLRTAAVVIQRKYRATKLAKIQRQQYLSLFNAAVIIQSAYRGFLARKKMRQMHQAATVIQAMVRMRKIYISYQVLRLASVIIQQRYRAYREGKRVREMYLKTYKSVLVLQAAYRGMKTRCFLKKRHEAALIIQRNYRMYRQYHRYRRVQWATQLIQRKFRANSLRNLAVQRYSSFKKAAICIQRAFRDTRLKKQHQEMHRAATVVQKNYKAFREHQRYLSLKAAALVFQRRYRAVYRGIRVRKSIERMHLAARTIQSAYKMHRNRSAYQKMRTAAIAIQNYYRSYVRTKNQQKKYLMIKKSVLLIQASYRGMKERQKLKMMHASAIVIQSSYRMYTQHKYYKQLCWAVRVIQQRFRAKKAKEADMENYAKIRKAIVCLQSSFRAKKARQLHKTNAAALCIQSFLRMRVERKRFVVKKAAAITIQSAFRRQRARARYKSVQNSIVAIQRWYRACHSARLQKAEYSLQRQAIIIIQSAYRGMKARKLARQIRATRKIQSFLQMAVQRRKFIQLKRAAITLQACYLMHKAKSQYASYKEAAVVLQRWYRSHLIVKHQRMTYLQTQKKIILVQAVVRRFIVKKRFQKIKESAIKIQALWRGYSWRKNNDTAKTKALRLSLEKANRKCKEENKLCNRTSIAIEYLLKYKHISYILAALKHLEVVTRLSPLCCENMAQSRAIFTIFVLIRSCNRSVPCMDVIRYSVQVLLNVSKYERTTQAVYEVDNSIDTLLDLLQMYRGKAGDKISEKGGSIFTKTCCLLFVVLTVCFFTFSQEIRSMPRVITCIQSLYKLTARKCKMDAERTLVKQKTNTLISGVSFIPVTPLRIKTVSRIKPDWVLRKDNMQEVVDPLQAIVMVMDTLGIACY</sequence>
<feature type="domain" description="Calponin-homology (CH)" evidence="13">
    <location>
        <begin position="836"/>
        <end position="972"/>
    </location>
</feature>
<dbReference type="FunFam" id="1.20.5.190:FF:000009">
    <property type="entry name" value="Abnormal spindle-like microcephaly-associated protein homolog"/>
    <property type="match status" value="3"/>
</dbReference>
<evidence type="ECO:0000256" key="2">
    <source>
        <dbReference type="ARBA" id="ARBA00004496"/>
    </source>
</evidence>
<keyword evidence="9 12" id="KW-0175">Coiled coil</keyword>
<dbReference type="InterPro" id="IPR036872">
    <property type="entry name" value="CH_dom_sf"/>
</dbReference>
<dbReference type="FunFam" id="1.20.5.190:FF:000059">
    <property type="entry name" value="Abnormal spindle-like microcephaly-associated protein homolog"/>
    <property type="match status" value="1"/>
</dbReference>
<evidence type="ECO:0000259" key="13">
    <source>
        <dbReference type="PROSITE" id="PS50021"/>
    </source>
</evidence>
<dbReference type="InterPro" id="IPR027417">
    <property type="entry name" value="P-loop_NTPase"/>
</dbReference>
<keyword evidence="8" id="KW-0112">Calmodulin-binding</keyword>
<keyword evidence="11" id="KW-0131">Cell cycle</keyword>
<dbReference type="Gene3D" id="1.20.5.190">
    <property type="match status" value="26"/>
</dbReference>
<evidence type="ECO:0000256" key="12">
    <source>
        <dbReference type="SAM" id="Coils"/>
    </source>
</evidence>
<dbReference type="GO" id="GO:0005634">
    <property type="term" value="C:nucleus"/>
    <property type="evidence" value="ECO:0007669"/>
    <property type="project" value="UniProtKB-SubCell"/>
</dbReference>
<dbReference type="SUPFAM" id="SSF52540">
    <property type="entry name" value="P-loop containing nucleoside triphosphate hydrolases"/>
    <property type="match status" value="15"/>
</dbReference>
<dbReference type="GO" id="GO:0000278">
    <property type="term" value="P:mitotic cell cycle"/>
    <property type="evidence" value="ECO:0007669"/>
    <property type="project" value="TreeGrafter"/>
</dbReference>
<evidence type="ECO:0000256" key="11">
    <source>
        <dbReference type="ARBA" id="ARBA00023306"/>
    </source>
</evidence>
<dbReference type="PANTHER" id="PTHR22706:SF1">
    <property type="entry name" value="ASSEMBLY FACTOR FOR SPINDLE MICROTUBULES"/>
    <property type="match status" value="1"/>
</dbReference>
<dbReference type="FunFam" id="1.20.5.190:FF:000030">
    <property type="entry name" value="Abnormal spindle-like microcephaly-associated protein homolog"/>
    <property type="match status" value="1"/>
</dbReference>
<dbReference type="Ensembl" id="ENSCPIT00010005493.1">
    <property type="protein sequence ID" value="ENSCPIP00010004657.1"/>
    <property type="gene ID" value="ENSCPIG00010003547.1"/>
</dbReference>
<dbReference type="GO" id="GO:0005516">
    <property type="term" value="F:calmodulin binding"/>
    <property type="evidence" value="ECO:0007669"/>
    <property type="project" value="UniProtKB-KW"/>
</dbReference>
<dbReference type="Proteomes" id="UP000694543">
    <property type="component" value="Unplaced"/>
</dbReference>
<keyword evidence="6" id="KW-0677">Repeat</keyword>
<keyword evidence="3" id="KW-0963">Cytoplasm</keyword>
<evidence type="ECO:0000256" key="1">
    <source>
        <dbReference type="ARBA" id="ARBA00004123"/>
    </source>
</evidence>
<evidence type="ECO:0000313" key="14">
    <source>
        <dbReference type="Ensembl" id="ENSCPIP00010004657.1"/>
    </source>
</evidence>
<keyword evidence="5" id="KW-0132">Cell division</keyword>
<evidence type="ECO:0000256" key="10">
    <source>
        <dbReference type="ARBA" id="ARBA00023242"/>
    </source>
</evidence>
<dbReference type="Pfam" id="PF00307">
    <property type="entry name" value="CH"/>
    <property type="match status" value="1"/>
</dbReference>
<dbReference type="GO" id="GO:0051295">
    <property type="term" value="P:establishment of meiotic spindle localization"/>
    <property type="evidence" value="ECO:0007669"/>
    <property type="project" value="TreeGrafter"/>
</dbReference>
<dbReference type="InterPro" id="IPR051185">
    <property type="entry name" value="ASPM"/>
</dbReference>
<dbReference type="FunFam" id="1.20.5.190:FF:000008">
    <property type="entry name" value="Abnormal spindle-like microcephaly-associated protein homolog"/>
    <property type="match status" value="4"/>
</dbReference>
<dbReference type="InterPro" id="IPR000048">
    <property type="entry name" value="IQ_motif_EF-hand-BS"/>
</dbReference>
<proteinExistence type="predicted"/>
<keyword evidence="15" id="KW-1185">Reference proteome</keyword>
<evidence type="ECO:0000256" key="5">
    <source>
        <dbReference type="ARBA" id="ARBA00022618"/>
    </source>
</evidence>
<evidence type="ECO:0000256" key="8">
    <source>
        <dbReference type="ARBA" id="ARBA00022860"/>
    </source>
</evidence>
<dbReference type="SMART" id="SM00015">
    <property type="entry name" value="IQ"/>
    <property type="match status" value="54"/>
</dbReference>
<keyword evidence="10" id="KW-0539">Nucleus</keyword>
<dbReference type="GO" id="GO:0051301">
    <property type="term" value="P:cell division"/>
    <property type="evidence" value="ECO:0007669"/>
    <property type="project" value="UniProtKB-KW"/>
</dbReference>
<dbReference type="FunFam" id="1.20.5.190:FF:000078">
    <property type="entry name" value="Abnormal spindle microtubule assembly"/>
    <property type="match status" value="1"/>
</dbReference>
<dbReference type="GO" id="GO:0005737">
    <property type="term" value="C:cytoplasm"/>
    <property type="evidence" value="ECO:0007669"/>
    <property type="project" value="UniProtKB-SubCell"/>
</dbReference>
<dbReference type="InterPro" id="IPR031549">
    <property type="entry name" value="ASH"/>
</dbReference>